<keyword evidence="3" id="KW-1185">Reference proteome</keyword>
<gene>
    <name evidence="2" type="ORF">VPK24_01585</name>
</gene>
<dbReference type="EMBL" id="JAZAQF010000006">
    <property type="protein sequence ID" value="MFG3816313.1"/>
    <property type="molecule type" value="Genomic_DNA"/>
</dbReference>
<dbReference type="RefSeq" id="WP_393010096.1">
    <property type="nucleotide sequence ID" value="NZ_JAZAQF010000006.1"/>
</dbReference>
<protein>
    <submittedName>
        <fullName evidence="2">Uncharacterized protein</fullName>
    </submittedName>
</protein>
<evidence type="ECO:0000313" key="2">
    <source>
        <dbReference type="EMBL" id="MFG3816313.1"/>
    </source>
</evidence>
<evidence type="ECO:0000256" key="1">
    <source>
        <dbReference type="SAM" id="MobiDB-lite"/>
    </source>
</evidence>
<name>A0ABW7C513_9CYAN</name>
<dbReference type="Proteomes" id="UP001604335">
    <property type="component" value="Unassembled WGS sequence"/>
</dbReference>
<sequence length="231" mass="25700">MDYPSFCGGGFRTKTADRVTAARKPRWPIATTERSPWGRGLLSGFLSLSFSLVLSLVLSLLLGGCGTLPWDGPPTAVVQRAVALQLLQTQTDLLQELGDSPLATGRHFDPQMLADRPVITLDDLAAEPGLRVDRLRIQTQQAVTINDKPGWQLSGTYDWSQAGSQNSSHVREKQGDRSPASRQPQPKTQKHRSQPFSVYLQRQARGQTWRLARPDLTQSTPDRVAWLTYRL</sequence>
<evidence type="ECO:0000313" key="3">
    <source>
        <dbReference type="Proteomes" id="UP001604335"/>
    </source>
</evidence>
<comment type="caution">
    <text evidence="2">The sequence shown here is derived from an EMBL/GenBank/DDBJ whole genome shotgun (WGS) entry which is preliminary data.</text>
</comment>
<feature type="region of interest" description="Disordered" evidence="1">
    <location>
        <begin position="156"/>
        <end position="198"/>
    </location>
</feature>
<reference evidence="3" key="1">
    <citation type="journal article" date="2024" name="Algal Res.">
        <title>Biochemical, toxicological and genomic investigation of a high-biomass producing Limnothrix strain isolated from Italian shallow drinking water reservoir.</title>
        <authorList>
            <person name="Simonazzi M."/>
            <person name="Shishido T.K."/>
            <person name="Delbaje E."/>
            <person name="Wahlsten M."/>
            <person name="Fewer D.P."/>
            <person name="Sivonen K."/>
            <person name="Pezzolesi L."/>
            <person name="Pistocchi R."/>
        </authorList>
    </citation>
    <scope>NUCLEOTIDE SEQUENCE [LARGE SCALE GENOMIC DNA]</scope>
    <source>
        <strain evidence="3">LRLZ20PSL1</strain>
    </source>
</reference>
<organism evidence="2 3">
    <name type="scientific">Limnothrix redekei LRLZ20PSL1</name>
    <dbReference type="NCBI Taxonomy" id="3112953"/>
    <lineage>
        <taxon>Bacteria</taxon>
        <taxon>Bacillati</taxon>
        <taxon>Cyanobacteriota</taxon>
        <taxon>Cyanophyceae</taxon>
        <taxon>Pseudanabaenales</taxon>
        <taxon>Pseudanabaenaceae</taxon>
        <taxon>Limnothrix</taxon>
    </lineage>
</organism>
<accession>A0ABW7C513</accession>
<feature type="compositionally biased region" description="Polar residues" evidence="1">
    <location>
        <begin position="156"/>
        <end position="168"/>
    </location>
</feature>
<proteinExistence type="predicted"/>